<dbReference type="SUPFAM" id="SSF48452">
    <property type="entry name" value="TPR-like"/>
    <property type="match status" value="3"/>
</dbReference>
<dbReference type="OrthoDB" id="9803982at2"/>
<dbReference type="Gene3D" id="1.25.40.10">
    <property type="entry name" value="Tetratricopeptide repeat domain"/>
    <property type="match status" value="3"/>
</dbReference>
<dbReference type="Proteomes" id="UP000184480">
    <property type="component" value="Unassembled WGS sequence"/>
</dbReference>
<dbReference type="Pfam" id="PF14559">
    <property type="entry name" value="TPR_19"/>
    <property type="match status" value="1"/>
</dbReference>
<reference evidence="3" key="1">
    <citation type="submission" date="2016-11" db="EMBL/GenBank/DDBJ databases">
        <authorList>
            <person name="Varghese N."/>
            <person name="Submissions S."/>
        </authorList>
    </citation>
    <scope>NUCLEOTIDE SEQUENCE [LARGE SCALE GENOMIC DNA]</scope>
    <source>
        <strain evidence="3">DSM 27370</strain>
    </source>
</reference>
<dbReference type="Pfam" id="PF13181">
    <property type="entry name" value="TPR_8"/>
    <property type="match status" value="1"/>
</dbReference>
<dbReference type="InterPro" id="IPR011990">
    <property type="entry name" value="TPR-like_helical_dom_sf"/>
</dbReference>
<protein>
    <submittedName>
        <fullName evidence="2">Tetratricopeptide repeat-containing protein</fullName>
    </submittedName>
</protein>
<dbReference type="PANTHER" id="PTHR12558">
    <property type="entry name" value="CELL DIVISION CYCLE 16,23,27"/>
    <property type="match status" value="1"/>
</dbReference>
<accession>A0A1M4TYV0</accession>
<keyword evidence="1" id="KW-0802">TPR repeat</keyword>
<gene>
    <name evidence="2" type="ORF">SAMN05444362_101458</name>
</gene>
<organism evidence="2 3">
    <name type="scientific">Dysgonomonas macrotermitis</name>
    <dbReference type="NCBI Taxonomy" id="1346286"/>
    <lineage>
        <taxon>Bacteria</taxon>
        <taxon>Pseudomonadati</taxon>
        <taxon>Bacteroidota</taxon>
        <taxon>Bacteroidia</taxon>
        <taxon>Bacteroidales</taxon>
        <taxon>Dysgonomonadaceae</taxon>
        <taxon>Dysgonomonas</taxon>
    </lineage>
</organism>
<feature type="repeat" description="TPR" evidence="1">
    <location>
        <begin position="162"/>
        <end position="195"/>
    </location>
</feature>
<keyword evidence="3" id="KW-1185">Reference proteome</keyword>
<dbReference type="AlphaFoldDB" id="A0A1M4TYV0"/>
<feature type="repeat" description="TPR" evidence="1">
    <location>
        <begin position="196"/>
        <end position="229"/>
    </location>
</feature>
<feature type="repeat" description="TPR" evidence="1">
    <location>
        <begin position="128"/>
        <end position="161"/>
    </location>
</feature>
<feature type="repeat" description="TPR" evidence="1">
    <location>
        <begin position="298"/>
        <end position="331"/>
    </location>
</feature>
<evidence type="ECO:0000313" key="2">
    <source>
        <dbReference type="EMBL" id="SHE49645.1"/>
    </source>
</evidence>
<dbReference type="RefSeq" id="WP_062175535.1">
    <property type="nucleotide sequence ID" value="NZ_BBXL01000001.1"/>
</dbReference>
<dbReference type="PANTHER" id="PTHR12558:SF13">
    <property type="entry name" value="CELL DIVISION CYCLE PROTEIN 27 HOMOLOG"/>
    <property type="match status" value="1"/>
</dbReference>
<evidence type="ECO:0000256" key="1">
    <source>
        <dbReference type="PROSITE-ProRule" id="PRU00339"/>
    </source>
</evidence>
<evidence type="ECO:0000313" key="3">
    <source>
        <dbReference type="Proteomes" id="UP000184480"/>
    </source>
</evidence>
<proteinExistence type="predicted"/>
<dbReference type="SMART" id="SM00028">
    <property type="entry name" value="TPR"/>
    <property type="match status" value="7"/>
</dbReference>
<name>A0A1M4TYV0_9BACT</name>
<dbReference type="STRING" id="1346286.SAMN05444362_101458"/>
<dbReference type="InterPro" id="IPR019734">
    <property type="entry name" value="TPR_rpt"/>
</dbReference>
<dbReference type="PROSITE" id="PS50005">
    <property type="entry name" value="TPR"/>
    <property type="match status" value="5"/>
</dbReference>
<sequence length="475" mass="55256">MAERDISDLIARYEHMLISGKPVYFDADEYDELAEYYDKLDDLDSARDIVAQGLAIHPENERLMLKNARFLIYDSKYSEALTFLNTHFGTYNFDLYLMKIECLLNMSLYAEAYQLTTEVLNDEDTDLGIILSELGFIYLETEYYDEAVLYLEKSLEYDSQNREVLDDLAFAYESKGDFESAVRICNKVLDIDPYSLETWLMLGKLYSLNNDYENAIDAFDFALTLDEKDFSALKLKAHCLILSERTEEAIEVLKLCLALYPEDDTIYLTLADSYLELERFDDMLAYLDEYERCAGETTESISKKAYAYLMKGNYDKAKSLIDKVLEIDPESFEVNMIAGELSYKQEDMLKAEFFYLKALTLQESESDSDDVLEKLVSVSVKEGDLDKAIGWQKRILDINASASVLKKLALLYLEKGDKENYTSTLDMFSDDELRDFFLLFYQDEHRDISISDREYLLNRLSEAFNCRLLYKNIKY</sequence>
<feature type="repeat" description="TPR" evidence="1">
    <location>
        <begin position="27"/>
        <end position="60"/>
    </location>
</feature>
<dbReference type="Pfam" id="PF12895">
    <property type="entry name" value="ANAPC3"/>
    <property type="match status" value="1"/>
</dbReference>
<dbReference type="EMBL" id="FQUC01000001">
    <property type="protein sequence ID" value="SHE49645.1"/>
    <property type="molecule type" value="Genomic_DNA"/>
</dbReference>